<evidence type="ECO:0000259" key="2">
    <source>
        <dbReference type="Pfam" id="PF12850"/>
    </source>
</evidence>
<accession>A0A089MNI2</accession>
<dbReference type="InterPro" id="IPR029052">
    <property type="entry name" value="Metallo-depent_PP-like"/>
</dbReference>
<dbReference type="Proteomes" id="UP000029518">
    <property type="component" value="Chromosome"/>
</dbReference>
<dbReference type="InterPro" id="IPR024654">
    <property type="entry name" value="Calcineurin-like_PHP_lpxH"/>
</dbReference>
<organism evidence="3 4">
    <name type="scientific">Paenibacillus borealis</name>
    <dbReference type="NCBI Taxonomy" id="160799"/>
    <lineage>
        <taxon>Bacteria</taxon>
        <taxon>Bacillati</taxon>
        <taxon>Bacillota</taxon>
        <taxon>Bacilli</taxon>
        <taxon>Bacillales</taxon>
        <taxon>Paenibacillaceae</taxon>
        <taxon>Paenibacillus</taxon>
    </lineage>
</organism>
<dbReference type="PANTHER" id="PTHR42850:SF2">
    <property type="entry name" value="BLL5683 PROTEIN"/>
    <property type="match status" value="1"/>
</dbReference>
<dbReference type="Gene3D" id="3.60.21.10">
    <property type="match status" value="1"/>
</dbReference>
<dbReference type="PIRSF" id="PIRSF000883">
    <property type="entry name" value="Pesterase_MJ0912"/>
    <property type="match status" value="1"/>
</dbReference>
<comment type="similarity">
    <text evidence="1">Belongs to the metallophosphoesterase superfamily. YfcE family.</text>
</comment>
<feature type="domain" description="Calcineurin-like phosphoesterase" evidence="2">
    <location>
        <begin position="10"/>
        <end position="187"/>
    </location>
</feature>
<dbReference type="KEGG" id="pbd:PBOR_15025"/>
<dbReference type="SUPFAM" id="SSF56300">
    <property type="entry name" value="Metallo-dependent phosphatases"/>
    <property type="match status" value="1"/>
</dbReference>
<evidence type="ECO:0000256" key="1">
    <source>
        <dbReference type="ARBA" id="ARBA00008950"/>
    </source>
</evidence>
<keyword evidence="4" id="KW-1185">Reference proteome</keyword>
<proteinExistence type="inferred from homology"/>
<dbReference type="PANTHER" id="PTHR42850">
    <property type="entry name" value="METALLOPHOSPHOESTERASE"/>
    <property type="match status" value="1"/>
</dbReference>
<protein>
    <recommendedName>
        <fullName evidence="2">Calcineurin-like phosphoesterase domain-containing protein</fullName>
    </recommendedName>
</protein>
<dbReference type="CDD" id="cd00838">
    <property type="entry name" value="MPP_superfamily"/>
    <property type="match status" value="1"/>
</dbReference>
<dbReference type="InterPro" id="IPR050126">
    <property type="entry name" value="Ap4A_hydrolase"/>
</dbReference>
<evidence type="ECO:0000313" key="4">
    <source>
        <dbReference type="Proteomes" id="UP000029518"/>
    </source>
</evidence>
<dbReference type="GO" id="GO:0005737">
    <property type="term" value="C:cytoplasm"/>
    <property type="evidence" value="ECO:0007669"/>
    <property type="project" value="TreeGrafter"/>
</dbReference>
<dbReference type="HOGENOM" id="CLU_074761_0_1_9"/>
<evidence type="ECO:0000313" key="3">
    <source>
        <dbReference type="EMBL" id="AIQ58094.1"/>
    </source>
</evidence>
<sequence>MEDLQLYNIIAVISDIHSNLFALEAVLKDLDNLKADLIVNLGDSLFGPLDPLATAGLLMQRKEMINIMGNCDEHLLEETGTSPTYRYVKPLLREQEETWIRSHCGTWSYDGLLFCHGTPWSNADYLLEELTPAVGPAYKPAEQLAAELHRIEERIVFCGHSHVFHLLELPEGKQAVNPGSVGLPAYEEKLPYPYVMESGTPLASYCLCIRDNGSPGGWRIVHRLVEYDWDKAADLAEEAGRPDYAVAIRYGRMTGESSETRGM</sequence>
<dbReference type="InterPro" id="IPR011152">
    <property type="entry name" value="Pesterase_MJ0912"/>
</dbReference>
<dbReference type="EMBL" id="CP009285">
    <property type="protein sequence ID" value="AIQ58094.1"/>
    <property type="molecule type" value="Genomic_DNA"/>
</dbReference>
<reference evidence="3" key="1">
    <citation type="submission" date="2014-08" db="EMBL/GenBank/DDBJ databases">
        <title>Comparative genomics of the Paenibacillus odorifer group.</title>
        <authorList>
            <person name="den Bakker H.C."/>
            <person name="Tsai Y.-C.Y.-C."/>
            <person name="Martin N."/>
            <person name="Korlach J."/>
            <person name="Wiedmann M."/>
        </authorList>
    </citation>
    <scope>NUCLEOTIDE SEQUENCE [LARGE SCALE GENOMIC DNA]</scope>
    <source>
        <strain evidence="3">DSM 13188</strain>
    </source>
</reference>
<dbReference type="AlphaFoldDB" id="A0A089MNI2"/>
<gene>
    <name evidence="3" type="ORF">PBOR_15025</name>
</gene>
<dbReference type="GO" id="GO:0016791">
    <property type="term" value="F:phosphatase activity"/>
    <property type="evidence" value="ECO:0007669"/>
    <property type="project" value="TreeGrafter"/>
</dbReference>
<dbReference type="Pfam" id="PF12850">
    <property type="entry name" value="Metallophos_2"/>
    <property type="match status" value="1"/>
</dbReference>
<name>A0A089MNI2_PAEBO</name>